<reference evidence="1" key="1">
    <citation type="journal article" date="2020" name="Nature">
        <title>Giant virus diversity and host interactions through global metagenomics.</title>
        <authorList>
            <person name="Schulz F."/>
            <person name="Roux S."/>
            <person name="Paez-Espino D."/>
            <person name="Jungbluth S."/>
            <person name="Walsh D.A."/>
            <person name="Denef V.J."/>
            <person name="McMahon K.D."/>
            <person name="Konstantinidis K.T."/>
            <person name="Eloe-Fadrosh E.A."/>
            <person name="Kyrpides N.C."/>
            <person name="Woyke T."/>
        </authorList>
    </citation>
    <scope>NUCLEOTIDE SEQUENCE</scope>
    <source>
        <strain evidence="1">GVMAG-S-1102244-55</strain>
    </source>
</reference>
<name>A0A6C0KAK6_9ZZZZ</name>
<evidence type="ECO:0000313" key="1">
    <source>
        <dbReference type="EMBL" id="QHU15042.1"/>
    </source>
</evidence>
<sequence length="192" mass="21497">MSIKVLKAKAQSRRLVAEKNSVSKMPVNLYYSRSSGLCCPTRHHEPNPSGGIYVEKQPAPQRSYGNYNRQAMLGYSGLARRVVSLKNSQTNDAITNPERNTFKRMPEFSQGQHLYNLTCGSVRCKDNQSRCNPVAPICNNDSCGKSKISITKDIGYLSQGDYLKRRIARRVRNTSQPFELPPAQAPNGRLTC</sequence>
<proteinExistence type="predicted"/>
<dbReference type="EMBL" id="MN740848">
    <property type="protein sequence ID" value="QHU15042.1"/>
    <property type="molecule type" value="Genomic_DNA"/>
</dbReference>
<dbReference type="AlphaFoldDB" id="A0A6C0KAK6"/>
<protein>
    <submittedName>
        <fullName evidence="1">Uncharacterized protein</fullName>
    </submittedName>
</protein>
<accession>A0A6C0KAK6</accession>
<organism evidence="1">
    <name type="scientific">viral metagenome</name>
    <dbReference type="NCBI Taxonomy" id="1070528"/>
    <lineage>
        <taxon>unclassified sequences</taxon>
        <taxon>metagenomes</taxon>
        <taxon>organismal metagenomes</taxon>
    </lineage>
</organism>